<dbReference type="Gene3D" id="3.40.1380.20">
    <property type="entry name" value="Pyruvate kinase, C-terminal domain"/>
    <property type="match status" value="1"/>
</dbReference>
<dbReference type="InterPro" id="IPR018209">
    <property type="entry name" value="Pyrv_Knase_AS"/>
</dbReference>
<dbReference type="KEGG" id="shaw:CEB94_10860"/>
<dbReference type="PANTHER" id="PTHR11817">
    <property type="entry name" value="PYRUVATE KINASE"/>
    <property type="match status" value="1"/>
</dbReference>
<evidence type="ECO:0000256" key="9">
    <source>
        <dbReference type="ARBA" id="ARBA00022723"/>
    </source>
</evidence>
<evidence type="ECO:0000256" key="5">
    <source>
        <dbReference type="ARBA" id="ARBA00011881"/>
    </source>
</evidence>
<dbReference type="Proteomes" id="UP000495940">
    <property type="component" value="Chromosome"/>
</dbReference>
<evidence type="ECO:0000256" key="6">
    <source>
        <dbReference type="ARBA" id="ARBA00012142"/>
    </source>
</evidence>
<evidence type="ECO:0000256" key="2">
    <source>
        <dbReference type="ARBA" id="ARBA00001958"/>
    </source>
</evidence>
<keyword evidence="8 19" id="KW-0808">Transferase</keyword>
<dbReference type="GO" id="GO:0030955">
    <property type="term" value="F:potassium ion binding"/>
    <property type="evidence" value="ECO:0007669"/>
    <property type="project" value="UniProtKB-UniRule"/>
</dbReference>
<evidence type="ECO:0000256" key="13">
    <source>
        <dbReference type="ARBA" id="ARBA00022842"/>
    </source>
</evidence>
<protein>
    <recommendedName>
        <fullName evidence="7 18">Pyruvate kinase</fullName>
        <ecNumber evidence="6 18">2.7.1.40</ecNumber>
    </recommendedName>
</protein>
<gene>
    <name evidence="22" type="primary">pyk</name>
    <name evidence="22" type="ORF">CEB94_10860</name>
</gene>
<accession>A0A6G5RBW3</accession>
<dbReference type="InterPro" id="IPR015795">
    <property type="entry name" value="Pyrv_Knase_C"/>
</dbReference>
<evidence type="ECO:0000256" key="3">
    <source>
        <dbReference type="ARBA" id="ARBA00004997"/>
    </source>
</evidence>
<keyword evidence="23" id="KW-1185">Reference proteome</keyword>
<dbReference type="SUPFAM" id="SSF51621">
    <property type="entry name" value="Phosphoenolpyruvate/pyruvate domain"/>
    <property type="match status" value="1"/>
</dbReference>
<comment type="pathway">
    <text evidence="3 19">Carbohydrate degradation; glycolysis; pyruvate from D-glyceraldehyde 3-phosphate: step 5/5.</text>
</comment>
<dbReference type="NCBIfam" id="NF004978">
    <property type="entry name" value="PRK06354.1"/>
    <property type="match status" value="1"/>
</dbReference>
<reference evidence="22 23" key="1">
    <citation type="submission" date="2017-06" db="EMBL/GenBank/DDBJ databases">
        <title>Complete Genome Sequence of Streptomyces hawaiiensis NRRL 15010 and insights into acyldepsipeptides biosynthesis.</title>
        <authorList>
            <person name="Mariita R.M."/>
            <person name="Sello J.K."/>
        </authorList>
    </citation>
    <scope>NUCLEOTIDE SEQUENCE [LARGE SCALE GENOMIC DNA]</scope>
    <source>
        <strain evidence="22 23">ATCC 12236</strain>
    </source>
</reference>
<evidence type="ECO:0000256" key="7">
    <source>
        <dbReference type="ARBA" id="ARBA00018587"/>
    </source>
</evidence>
<evidence type="ECO:0000256" key="12">
    <source>
        <dbReference type="ARBA" id="ARBA00022840"/>
    </source>
</evidence>
<dbReference type="PROSITE" id="PS00110">
    <property type="entry name" value="PYRUVATE_KINASE"/>
    <property type="match status" value="1"/>
</dbReference>
<dbReference type="NCBIfam" id="NF004886">
    <property type="entry name" value="PRK06247.1"/>
    <property type="match status" value="1"/>
</dbReference>
<evidence type="ECO:0000256" key="19">
    <source>
        <dbReference type="RuleBase" id="RU000504"/>
    </source>
</evidence>
<evidence type="ECO:0000256" key="14">
    <source>
        <dbReference type="ARBA" id="ARBA00022958"/>
    </source>
</evidence>
<dbReference type="PRINTS" id="PR01050">
    <property type="entry name" value="PYRUVTKNASE"/>
</dbReference>
<evidence type="ECO:0000313" key="23">
    <source>
        <dbReference type="Proteomes" id="UP000495940"/>
    </source>
</evidence>
<dbReference type="GO" id="GO:0005524">
    <property type="term" value="F:ATP binding"/>
    <property type="evidence" value="ECO:0007669"/>
    <property type="project" value="UniProtKB-KW"/>
</dbReference>
<dbReference type="Gene3D" id="2.40.33.10">
    <property type="entry name" value="PK beta-barrel domain-like"/>
    <property type="match status" value="1"/>
</dbReference>
<name>A0A6G5RBW3_9ACTN</name>
<dbReference type="SUPFAM" id="SSF52935">
    <property type="entry name" value="PK C-terminal domain-like"/>
    <property type="match status" value="1"/>
</dbReference>
<dbReference type="GO" id="GO:0004743">
    <property type="term" value="F:pyruvate kinase activity"/>
    <property type="evidence" value="ECO:0007669"/>
    <property type="project" value="UniProtKB-UniRule"/>
</dbReference>
<proteinExistence type="inferred from homology"/>
<feature type="domain" description="Pyruvate kinase C-terminal" evidence="21">
    <location>
        <begin position="357"/>
        <end position="469"/>
    </location>
</feature>
<comment type="cofactor">
    <cofactor evidence="1">
        <name>Mg(2+)</name>
        <dbReference type="ChEBI" id="CHEBI:18420"/>
    </cofactor>
</comment>
<evidence type="ECO:0000256" key="1">
    <source>
        <dbReference type="ARBA" id="ARBA00001946"/>
    </source>
</evidence>
<evidence type="ECO:0000259" key="21">
    <source>
        <dbReference type="Pfam" id="PF02887"/>
    </source>
</evidence>
<sequence length="473" mass="50886">MRRAKIVCTLGPATDSYDQIKNLVDAGMDVARFNLSHGDHAEHEERYHRVRKAADETGRSVGLLADLQGPKIRLGHFTEGPVLLERGDTFTITVEDGAEGDGQTCGTTYAGLATDVTTGERILIDDGKVCLEVTSVDGPRVHTEVIEGGVISDHKGLNLPGVAVSVPALSKKDEDDLRWALRTGFDVIALSFVRTGRDIQDVHRIMDEEGRRLPVIAKVEKPQAVENIDDIVAAFDGIMVARGDLGVEMPLEQVPIVQKRAIKLAKRNAKPVIVATQMLDSMIDNARPTRAEASDVANAVIDGTDAVMLSGETSVGKHPVETVRTMARIVEAAEEDILAKGLPPLTERNKPRTQGGAVARAAAEIGDFLGAKFLVAFTQSGDTARRLSRYRSPIPLLAFTPDQATRSQLALTWGVETFLGPCVDSTDAMVDQVDELLLRSGRCEKGDMVVITAGSPPGVSGSTNMVRVHHIAE</sequence>
<evidence type="ECO:0000256" key="4">
    <source>
        <dbReference type="ARBA" id="ARBA00008663"/>
    </source>
</evidence>
<keyword evidence="11 19" id="KW-0418">Kinase</keyword>
<dbReference type="FunFam" id="3.40.1380.20:FF:000009">
    <property type="entry name" value="Pyruvate kinase"/>
    <property type="match status" value="1"/>
</dbReference>
<dbReference type="InterPro" id="IPR001697">
    <property type="entry name" value="Pyr_Knase"/>
</dbReference>
<keyword evidence="15 19" id="KW-0324">Glycolysis</keyword>
<keyword evidence="9" id="KW-0479">Metal-binding</keyword>
<keyword evidence="13 19" id="KW-0460">Magnesium</keyword>
<dbReference type="AlphaFoldDB" id="A0A6G5RBW3"/>
<evidence type="ECO:0000259" key="20">
    <source>
        <dbReference type="Pfam" id="PF00224"/>
    </source>
</evidence>
<dbReference type="FunFam" id="2.40.33.10:FF:000001">
    <property type="entry name" value="Pyruvate kinase"/>
    <property type="match status" value="1"/>
</dbReference>
<comment type="catalytic activity">
    <reaction evidence="17 19">
        <text>pyruvate + ATP = phosphoenolpyruvate + ADP + H(+)</text>
        <dbReference type="Rhea" id="RHEA:18157"/>
        <dbReference type="ChEBI" id="CHEBI:15361"/>
        <dbReference type="ChEBI" id="CHEBI:15378"/>
        <dbReference type="ChEBI" id="CHEBI:30616"/>
        <dbReference type="ChEBI" id="CHEBI:58702"/>
        <dbReference type="ChEBI" id="CHEBI:456216"/>
        <dbReference type="EC" id="2.7.1.40"/>
    </reaction>
</comment>
<feature type="domain" description="Pyruvate kinase barrel" evidence="20">
    <location>
        <begin position="1"/>
        <end position="323"/>
    </location>
</feature>
<evidence type="ECO:0000256" key="11">
    <source>
        <dbReference type="ARBA" id="ARBA00022777"/>
    </source>
</evidence>
<keyword evidence="16 22" id="KW-0670">Pyruvate</keyword>
<keyword evidence="14" id="KW-0630">Potassium</keyword>
<keyword evidence="12" id="KW-0067">ATP-binding</keyword>
<comment type="similarity">
    <text evidence="4 19">Belongs to the pyruvate kinase family.</text>
</comment>
<dbReference type="Pfam" id="PF02887">
    <property type="entry name" value="PK_C"/>
    <property type="match status" value="1"/>
</dbReference>
<dbReference type="UniPathway" id="UPA00109">
    <property type="reaction ID" value="UER00188"/>
</dbReference>
<dbReference type="SUPFAM" id="SSF50800">
    <property type="entry name" value="PK beta-barrel domain-like"/>
    <property type="match status" value="1"/>
</dbReference>
<dbReference type="InterPro" id="IPR015793">
    <property type="entry name" value="Pyrv_Knase_brl"/>
</dbReference>
<dbReference type="InterPro" id="IPR015806">
    <property type="entry name" value="Pyrv_Knase_insert_dom_sf"/>
</dbReference>
<dbReference type="Pfam" id="PF00224">
    <property type="entry name" value="PK"/>
    <property type="match status" value="1"/>
</dbReference>
<keyword evidence="10" id="KW-0547">Nucleotide-binding</keyword>
<comment type="subunit">
    <text evidence="5">Homotetramer.</text>
</comment>
<evidence type="ECO:0000256" key="10">
    <source>
        <dbReference type="ARBA" id="ARBA00022741"/>
    </source>
</evidence>
<comment type="cofactor">
    <cofactor evidence="2">
        <name>K(+)</name>
        <dbReference type="ChEBI" id="CHEBI:29103"/>
    </cofactor>
</comment>
<dbReference type="InterPro" id="IPR040442">
    <property type="entry name" value="Pyrv_kinase-like_dom_sf"/>
</dbReference>
<dbReference type="NCBIfam" id="TIGR01064">
    <property type="entry name" value="pyruv_kin"/>
    <property type="match status" value="1"/>
</dbReference>
<evidence type="ECO:0000256" key="18">
    <source>
        <dbReference type="NCBIfam" id="TIGR01064"/>
    </source>
</evidence>
<dbReference type="InterPro" id="IPR011037">
    <property type="entry name" value="Pyrv_Knase-like_insert_dom_sf"/>
</dbReference>
<evidence type="ECO:0000256" key="16">
    <source>
        <dbReference type="ARBA" id="ARBA00023317"/>
    </source>
</evidence>
<dbReference type="Gene3D" id="3.20.20.60">
    <property type="entry name" value="Phosphoenolpyruvate-binding domains"/>
    <property type="match status" value="1"/>
</dbReference>
<dbReference type="InterPro" id="IPR015813">
    <property type="entry name" value="Pyrv/PenolPyrv_kinase-like_dom"/>
</dbReference>
<dbReference type="RefSeq" id="WP_175431972.1">
    <property type="nucleotide sequence ID" value="NZ_CP021978.1"/>
</dbReference>
<organism evidence="22 23">
    <name type="scientific">Streptomyces hawaiiensis</name>
    <dbReference type="NCBI Taxonomy" id="67305"/>
    <lineage>
        <taxon>Bacteria</taxon>
        <taxon>Bacillati</taxon>
        <taxon>Actinomycetota</taxon>
        <taxon>Actinomycetes</taxon>
        <taxon>Kitasatosporales</taxon>
        <taxon>Streptomycetaceae</taxon>
        <taxon>Streptomyces</taxon>
    </lineage>
</organism>
<evidence type="ECO:0000256" key="17">
    <source>
        <dbReference type="ARBA" id="ARBA00048152"/>
    </source>
</evidence>
<dbReference type="GO" id="GO:0000287">
    <property type="term" value="F:magnesium ion binding"/>
    <property type="evidence" value="ECO:0007669"/>
    <property type="project" value="UniProtKB-UniRule"/>
</dbReference>
<evidence type="ECO:0000256" key="8">
    <source>
        <dbReference type="ARBA" id="ARBA00022679"/>
    </source>
</evidence>
<dbReference type="EC" id="2.7.1.40" evidence="6 18"/>
<dbReference type="InterPro" id="IPR036918">
    <property type="entry name" value="Pyrv_Knase_C_sf"/>
</dbReference>
<dbReference type="GO" id="GO:0016301">
    <property type="term" value="F:kinase activity"/>
    <property type="evidence" value="ECO:0007669"/>
    <property type="project" value="UniProtKB-KW"/>
</dbReference>
<evidence type="ECO:0000256" key="15">
    <source>
        <dbReference type="ARBA" id="ARBA00023152"/>
    </source>
</evidence>
<evidence type="ECO:0000313" key="22">
    <source>
        <dbReference type="EMBL" id="QCD55311.1"/>
    </source>
</evidence>
<dbReference type="EMBL" id="CP021978">
    <property type="protein sequence ID" value="QCD55311.1"/>
    <property type="molecule type" value="Genomic_DNA"/>
</dbReference>
<dbReference type="NCBIfam" id="NF004491">
    <property type="entry name" value="PRK05826.1"/>
    <property type="match status" value="1"/>
</dbReference>